<organism evidence="3 4">
    <name type="scientific">Camellia sinensis var. sinensis</name>
    <name type="common">China tea</name>
    <dbReference type="NCBI Taxonomy" id="542762"/>
    <lineage>
        <taxon>Eukaryota</taxon>
        <taxon>Viridiplantae</taxon>
        <taxon>Streptophyta</taxon>
        <taxon>Embryophyta</taxon>
        <taxon>Tracheophyta</taxon>
        <taxon>Spermatophyta</taxon>
        <taxon>Magnoliopsida</taxon>
        <taxon>eudicotyledons</taxon>
        <taxon>Gunneridae</taxon>
        <taxon>Pentapetalae</taxon>
        <taxon>asterids</taxon>
        <taxon>Ericales</taxon>
        <taxon>Theaceae</taxon>
        <taxon>Camellia</taxon>
    </lineage>
</organism>
<dbReference type="InterPro" id="IPR036249">
    <property type="entry name" value="Thioredoxin-like_sf"/>
</dbReference>
<name>A0A4S4D0A7_CAMSN</name>
<evidence type="ECO:0000313" key="3">
    <source>
        <dbReference type="EMBL" id="THF95620.1"/>
    </source>
</evidence>
<gene>
    <name evidence="3" type="ORF">TEA_011650</name>
</gene>
<dbReference type="CDD" id="cd03031">
    <property type="entry name" value="GRX_GRX_like"/>
    <property type="match status" value="1"/>
</dbReference>
<accession>A0A4S4D0A7</accession>
<reference evidence="3 4" key="1">
    <citation type="journal article" date="2018" name="Proc. Natl. Acad. Sci. U.S.A.">
        <title>Draft genome sequence of Camellia sinensis var. sinensis provides insights into the evolution of the tea genome and tea quality.</title>
        <authorList>
            <person name="Wei C."/>
            <person name="Yang H."/>
            <person name="Wang S."/>
            <person name="Zhao J."/>
            <person name="Liu C."/>
            <person name="Gao L."/>
            <person name="Xia E."/>
            <person name="Lu Y."/>
            <person name="Tai Y."/>
            <person name="She G."/>
            <person name="Sun J."/>
            <person name="Cao H."/>
            <person name="Tong W."/>
            <person name="Gao Q."/>
            <person name="Li Y."/>
            <person name="Deng W."/>
            <person name="Jiang X."/>
            <person name="Wang W."/>
            <person name="Chen Q."/>
            <person name="Zhang S."/>
            <person name="Li H."/>
            <person name="Wu J."/>
            <person name="Wang P."/>
            <person name="Li P."/>
            <person name="Shi C."/>
            <person name="Zheng F."/>
            <person name="Jian J."/>
            <person name="Huang B."/>
            <person name="Shan D."/>
            <person name="Shi M."/>
            <person name="Fang C."/>
            <person name="Yue Y."/>
            <person name="Li F."/>
            <person name="Li D."/>
            <person name="Wei S."/>
            <person name="Han B."/>
            <person name="Jiang C."/>
            <person name="Yin Y."/>
            <person name="Xia T."/>
            <person name="Zhang Z."/>
            <person name="Bennetzen J.L."/>
            <person name="Zhao S."/>
            <person name="Wan X."/>
        </authorList>
    </citation>
    <scope>NUCLEOTIDE SEQUENCE [LARGE SCALE GENOMIC DNA]</scope>
    <source>
        <strain evidence="4">cv. Shuchazao</strain>
        <tissue evidence="3">Leaf</tissue>
    </source>
</reference>
<dbReference type="PANTHER" id="PTHR45669">
    <property type="entry name" value="GLUTAREDOXIN DOMAIN-CONTAINING CYSTEINE-RICH PROTEIN CG12206-RELATED"/>
    <property type="match status" value="1"/>
</dbReference>
<proteinExistence type="predicted"/>
<feature type="domain" description="Glutaredoxin" evidence="2">
    <location>
        <begin position="238"/>
        <end position="304"/>
    </location>
</feature>
<dbReference type="SUPFAM" id="SSF52833">
    <property type="entry name" value="Thioredoxin-like"/>
    <property type="match status" value="1"/>
</dbReference>
<dbReference type="PANTHER" id="PTHR45669:SF7">
    <property type="entry name" value="F1N19.7"/>
    <property type="match status" value="1"/>
</dbReference>
<dbReference type="FunFam" id="3.40.30.10:FF:000273">
    <property type="entry name" value="Glutaredoxin family protein"/>
    <property type="match status" value="1"/>
</dbReference>
<dbReference type="PROSITE" id="PS51354">
    <property type="entry name" value="GLUTAREDOXIN_2"/>
    <property type="match status" value="1"/>
</dbReference>
<evidence type="ECO:0000256" key="1">
    <source>
        <dbReference type="SAM" id="MobiDB-lite"/>
    </source>
</evidence>
<keyword evidence="4" id="KW-1185">Reference proteome</keyword>
<protein>
    <recommendedName>
        <fullName evidence="2">Glutaredoxin domain-containing protein</fullName>
    </recommendedName>
</protein>
<dbReference type="EMBL" id="SDRB02013210">
    <property type="protein sequence ID" value="THF95620.1"/>
    <property type="molecule type" value="Genomic_DNA"/>
</dbReference>
<evidence type="ECO:0000313" key="4">
    <source>
        <dbReference type="Proteomes" id="UP000306102"/>
    </source>
</evidence>
<dbReference type="AlphaFoldDB" id="A0A4S4D0A7"/>
<dbReference type="Proteomes" id="UP000306102">
    <property type="component" value="Unassembled WGS sequence"/>
</dbReference>
<dbReference type="Gene3D" id="3.40.30.10">
    <property type="entry name" value="Glutaredoxin"/>
    <property type="match status" value="1"/>
</dbReference>
<feature type="region of interest" description="Disordered" evidence="1">
    <location>
        <begin position="43"/>
        <end position="123"/>
    </location>
</feature>
<dbReference type="InterPro" id="IPR002109">
    <property type="entry name" value="Glutaredoxin"/>
</dbReference>
<comment type="caution">
    <text evidence="3">The sequence shown here is derived from an EMBL/GenBank/DDBJ whole genome shotgun (WGS) entry which is preliminary data.</text>
</comment>
<dbReference type="Pfam" id="PF00462">
    <property type="entry name" value="Glutaredoxin"/>
    <property type="match status" value="1"/>
</dbReference>
<evidence type="ECO:0000259" key="2">
    <source>
        <dbReference type="Pfam" id="PF00462"/>
    </source>
</evidence>
<sequence>MGCSSSKRIDVAIDAYRPPPSSFAVFDINAIKEPWIMMDDTPQEHDEKTTHVPEPILDKLNTLDSDGPKPWDEVSKALEDLKPTLTKPKPKPKPNFPQAQSSPDPVRPPAHDSPAAAAEKQAMSKSFSFHTLEELDAKLSSKPSELKKTESMRTELKKNERVIKPELKKIDRVKAESRVGFEQPTESGGGYKPVRENIFIVKDRLEREREGKQPLPAKWDPLSEYPEKCPPGGSDSLVLYTTSLGGVRRTYEDCNRVRTILETHRVLFDERDVSLHGGYLKELKEMVGEEEGVPPRLFVKGRYVGGAEEVVSLNETGRLGRMMKWARVERGVVGRQGCVGCGGARFVPCLDCGGSCKVVVGDKRERCSECNENGLVQCPVCL</sequence>
<feature type="compositionally biased region" description="Basic and acidic residues" evidence="1">
    <location>
        <begin position="66"/>
        <end position="82"/>
    </location>
</feature>
<dbReference type="Pfam" id="PF23733">
    <property type="entry name" value="GRXCR1-2_C"/>
    <property type="match status" value="1"/>
</dbReference>
<dbReference type="STRING" id="542762.A0A4S4D0A7"/>